<dbReference type="InterPro" id="IPR037020">
    <property type="entry name" value="Hemocyanin_C_sf"/>
</dbReference>
<evidence type="ECO:0000313" key="7">
    <source>
        <dbReference type="EMBL" id="KAG7312349.1"/>
    </source>
</evidence>
<feature type="domain" description="Hemocyanin N-terminal" evidence="5">
    <location>
        <begin position="34"/>
        <end position="155"/>
    </location>
</feature>
<dbReference type="SUPFAM" id="SSF48056">
    <property type="entry name" value="Di-copper centre-containing domain"/>
    <property type="match status" value="1"/>
</dbReference>
<evidence type="ECO:0000259" key="6">
    <source>
        <dbReference type="Pfam" id="PF03723"/>
    </source>
</evidence>
<dbReference type="SUPFAM" id="SSF48050">
    <property type="entry name" value="Hemocyanin, N-terminal domain"/>
    <property type="match status" value="1"/>
</dbReference>
<dbReference type="InterPro" id="IPR000896">
    <property type="entry name" value="Hemocyanin/hexamerin_mid_dom"/>
</dbReference>
<proteinExistence type="inferred from homology"/>
<dbReference type="InterPro" id="IPR005203">
    <property type="entry name" value="Hemocyanin_C"/>
</dbReference>
<comment type="similarity">
    <text evidence="2">Belongs to the hemocyanin family.</text>
</comment>
<keyword evidence="3" id="KW-0732">Signal</keyword>
<dbReference type="Pfam" id="PF03722">
    <property type="entry name" value="Hemocyanin_N"/>
    <property type="match status" value="1"/>
</dbReference>
<dbReference type="PRINTS" id="PR00187">
    <property type="entry name" value="HAEMOCYANIN"/>
</dbReference>
<feature type="domain" description="Hemocyanin middle" evidence="4">
    <location>
        <begin position="160"/>
        <end position="440"/>
    </location>
</feature>
<evidence type="ECO:0000256" key="2">
    <source>
        <dbReference type="ARBA" id="ARBA00038082"/>
    </source>
</evidence>
<protein>
    <submittedName>
        <fullName evidence="7">Uncharacterized protein</fullName>
    </submittedName>
</protein>
<comment type="caution">
    <text evidence="7">The sequence shown here is derived from an EMBL/GenBank/DDBJ whole genome shotgun (WGS) entry which is preliminary data.</text>
</comment>
<dbReference type="Pfam" id="PF03723">
    <property type="entry name" value="Hemocyanin_C"/>
    <property type="match status" value="1"/>
</dbReference>
<keyword evidence="1" id="KW-0758">Storage protein</keyword>
<dbReference type="InterPro" id="IPR014756">
    <property type="entry name" value="Ig_E-set"/>
</dbReference>
<dbReference type="InterPro" id="IPR008922">
    <property type="entry name" value="Di-copper_centre_dom_sf"/>
</dbReference>
<dbReference type="Gene3D" id="1.20.1370.10">
    <property type="entry name" value="Hemocyanin, N-terminal domain"/>
    <property type="match status" value="1"/>
</dbReference>
<evidence type="ECO:0000259" key="5">
    <source>
        <dbReference type="Pfam" id="PF03722"/>
    </source>
</evidence>
<organism evidence="7 8">
    <name type="scientific">Plutella xylostella</name>
    <name type="common">Diamondback moth</name>
    <name type="synonym">Plutella maculipennis</name>
    <dbReference type="NCBI Taxonomy" id="51655"/>
    <lineage>
        <taxon>Eukaryota</taxon>
        <taxon>Metazoa</taxon>
        <taxon>Ecdysozoa</taxon>
        <taxon>Arthropoda</taxon>
        <taxon>Hexapoda</taxon>
        <taxon>Insecta</taxon>
        <taxon>Pterygota</taxon>
        <taxon>Neoptera</taxon>
        <taxon>Endopterygota</taxon>
        <taxon>Lepidoptera</taxon>
        <taxon>Glossata</taxon>
        <taxon>Ditrysia</taxon>
        <taxon>Yponomeutoidea</taxon>
        <taxon>Plutellidae</taxon>
        <taxon>Plutella</taxon>
    </lineage>
</organism>
<dbReference type="PANTHER" id="PTHR11511">
    <property type="entry name" value="LARVAL STORAGE PROTEIN/PHENOLOXIDASE"/>
    <property type="match status" value="1"/>
</dbReference>
<dbReference type="InterPro" id="IPR036697">
    <property type="entry name" value="Hemocyanin_N_sf"/>
</dbReference>
<feature type="chain" id="PRO_5047047049" evidence="3">
    <location>
        <begin position="18"/>
        <end position="711"/>
    </location>
</feature>
<evidence type="ECO:0000313" key="8">
    <source>
        <dbReference type="Proteomes" id="UP000823941"/>
    </source>
</evidence>
<evidence type="ECO:0000256" key="1">
    <source>
        <dbReference type="ARBA" id="ARBA00022761"/>
    </source>
</evidence>
<sequence>MARLVLCVLAIVASGLADPAHKVLPQKQADNALLQKQLDLSTLFYHVHEPLHVPELVAIADSWDVEKNIDHYSNITAVKVFGELYEYGLLYRNMPFHVLDRYHGFEAQTLYNVLWSAKDYDTFYKTAVWFRQHVNEYLFVYVYSTAILHRPDTQGVVIPPIYEIFPEFFTNSEVLTTAQRVNVHGLRMVEHYPTTYVWENNVVVKENMTIWPYYYNDEVKVNYFTWDHGLNAFYYNWHLAYPKWLGGEVTPLVKDRRGEWFWYIHKQLLTRYYMERLSNGLGEIPELSWSAPIKTGIWSGLQYYKGIFFPTRPNNFVLNQDYFVNEIIRIQDFERRVREAIDLGYVINNVGEHINIHTPEAIDILGRVIECNVDSPNSKFYGDFITLWKGLLGNSLEHTEYNQLYHGHIPEILPSVLEHYQTALRDPAFYLIWKRVLNIFKMWQESLPMYKLEELAYPTVSIKNVEVDKLVTYFENTYMNITNQLHMTEHEAKHFEDDVSVLVQRPRLNHKVFQVRVKVNSEAAKTVVVRFFLAPKYDSLGNEIPLKENWENFFQLDQFTYDLVQGENVIKRDSTQNLWTVDDWTTAHEFYAKSESALHGKGSVIVDQSQRFDGYPQRLLLPKGRVGGMPFVFVVYISEYRAPKVPFGQGFDPAMSLGFGSGARFLTDDPLGFPLNKPVYDWQIQHLKNFWVQDVTIYHKHTPEIYLPHLE</sequence>
<dbReference type="Gene3D" id="1.10.1280.10">
    <property type="entry name" value="Di-copper center containing domain from catechol oxidase"/>
    <property type="match status" value="1"/>
</dbReference>
<evidence type="ECO:0000256" key="3">
    <source>
        <dbReference type="SAM" id="SignalP"/>
    </source>
</evidence>
<accession>A0ABQ7R4X3</accession>
<feature type="signal peptide" evidence="3">
    <location>
        <begin position="1"/>
        <end position="17"/>
    </location>
</feature>
<reference evidence="7 8" key="1">
    <citation type="submission" date="2021-06" db="EMBL/GenBank/DDBJ databases">
        <title>A haploid diamondback moth (Plutella xylostella L.) genome assembly resolves 31 chromosomes and identifies a diamide resistance mutation.</title>
        <authorList>
            <person name="Ward C.M."/>
            <person name="Perry K.D."/>
            <person name="Baker G."/>
            <person name="Powis K."/>
            <person name="Heckel D.G."/>
            <person name="Baxter S.W."/>
        </authorList>
    </citation>
    <scope>NUCLEOTIDE SEQUENCE [LARGE SCALE GENOMIC DNA]</scope>
    <source>
        <strain evidence="7 8">LV</strain>
        <tissue evidence="7">Single pupa</tissue>
    </source>
</reference>
<dbReference type="InterPro" id="IPR013788">
    <property type="entry name" value="Hemocyanin/hexamerin"/>
</dbReference>
<evidence type="ECO:0000259" key="4">
    <source>
        <dbReference type="Pfam" id="PF00372"/>
    </source>
</evidence>
<keyword evidence="8" id="KW-1185">Reference proteome</keyword>
<name>A0ABQ7R4X3_PLUXY</name>
<dbReference type="PROSITE" id="PS00210">
    <property type="entry name" value="HEMOCYANIN_2"/>
    <property type="match status" value="1"/>
</dbReference>
<dbReference type="EMBL" id="JAHIBW010000003">
    <property type="protein sequence ID" value="KAG7312349.1"/>
    <property type="molecule type" value="Genomic_DNA"/>
</dbReference>
<dbReference type="SUPFAM" id="SSF81296">
    <property type="entry name" value="E set domains"/>
    <property type="match status" value="1"/>
</dbReference>
<feature type="domain" description="Hemocyanin C-terminal" evidence="6">
    <location>
        <begin position="450"/>
        <end position="699"/>
    </location>
</feature>
<dbReference type="Gene3D" id="2.60.40.1520">
    <property type="entry name" value="Hemocyanin, C-terminal domain"/>
    <property type="match status" value="1"/>
</dbReference>
<dbReference type="Proteomes" id="UP000823941">
    <property type="component" value="Chromosome 3"/>
</dbReference>
<gene>
    <name evidence="7" type="ORF">JYU34_001835</name>
</gene>
<dbReference type="InterPro" id="IPR005204">
    <property type="entry name" value="Hemocyanin_N"/>
</dbReference>
<dbReference type="Pfam" id="PF00372">
    <property type="entry name" value="Hemocyanin_M"/>
    <property type="match status" value="1"/>
</dbReference>
<dbReference type="PANTHER" id="PTHR11511:SF5">
    <property type="entry name" value="FAT-BODY PROTEIN 1-RELATED"/>
    <property type="match status" value="1"/>
</dbReference>